<gene>
    <name evidence="11" type="ORF">EOD39_21166</name>
</gene>
<evidence type="ECO:0000256" key="5">
    <source>
        <dbReference type="ARBA" id="ARBA00023015"/>
    </source>
</evidence>
<dbReference type="SMART" id="SM00353">
    <property type="entry name" value="HLH"/>
    <property type="match status" value="1"/>
</dbReference>
<evidence type="ECO:0000256" key="6">
    <source>
        <dbReference type="ARBA" id="ARBA00023125"/>
    </source>
</evidence>
<keyword evidence="6" id="KW-0238">DNA-binding</keyword>
<comment type="caution">
    <text evidence="11">The sequence shown here is derived from an EMBL/GenBank/DDBJ whole genome shotgun (WGS) entry which is preliminary data.</text>
</comment>
<evidence type="ECO:0000256" key="4">
    <source>
        <dbReference type="ARBA" id="ARBA00022871"/>
    </source>
</evidence>
<evidence type="ECO:0000259" key="10">
    <source>
        <dbReference type="PROSITE" id="PS50888"/>
    </source>
</evidence>
<dbReference type="GO" id="GO:0046983">
    <property type="term" value="F:protein dimerization activity"/>
    <property type="evidence" value="ECO:0007669"/>
    <property type="project" value="InterPro"/>
</dbReference>
<dbReference type="Gene3D" id="4.10.280.10">
    <property type="entry name" value="Helix-loop-helix DNA-binding domain"/>
    <property type="match status" value="1"/>
</dbReference>
<reference evidence="11 12" key="1">
    <citation type="submission" date="2019-01" db="EMBL/GenBank/DDBJ databases">
        <title>Draft Genome and Complete Hox-Cluster Characterization of the Sterlet Sturgeon (Acipenser ruthenus).</title>
        <authorList>
            <person name="Wei Q."/>
        </authorList>
    </citation>
    <scope>NUCLEOTIDE SEQUENCE [LARGE SCALE GENOMIC DNA]</scope>
    <source>
        <strain evidence="11">WHYD16114868_AA</strain>
        <tissue evidence="11">Blood</tissue>
    </source>
</reference>
<keyword evidence="5" id="KW-0805">Transcription regulation</keyword>
<dbReference type="Pfam" id="PF00010">
    <property type="entry name" value="HLH"/>
    <property type="match status" value="1"/>
</dbReference>
<evidence type="ECO:0000256" key="7">
    <source>
        <dbReference type="ARBA" id="ARBA00023163"/>
    </source>
</evidence>
<comment type="subcellular location">
    <subcellularLocation>
        <location evidence="1">Nucleus</location>
    </subcellularLocation>
</comment>
<dbReference type="GO" id="GO:0000981">
    <property type="term" value="F:DNA-binding transcription factor activity, RNA polymerase II-specific"/>
    <property type="evidence" value="ECO:0007669"/>
    <property type="project" value="TreeGrafter"/>
</dbReference>
<evidence type="ECO:0000313" key="12">
    <source>
        <dbReference type="Proteomes" id="UP000289886"/>
    </source>
</evidence>
<evidence type="ECO:0000256" key="9">
    <source>
        <dbReference type="SAM" id="MobiDB-lite"/>
    </source>
</evidence>
<feature type="region of interest" description="Disordered" evidence="9">
    <location>
        <begin position="1"/>
        <end position="31"/>
    </location>
</feature>
<evidence type="ECO:0000256" key="2">
    <source>
        <dbReference type="ARBA" id="ARBA00022473"/>
    </source>
</evidence>
<dbReference type="AlphaFoldDB" id="A0A444UTF0"/>
<dbReference type="InterPro" id="IPR036638">
    <property type="entry name" value="HLH_DNA-bd_sf"/>
</dbReference>
<keyword evidence="12" id="KW-1185">Reference proteome</keyword>
<evidence type="ECO:0000256" key="8">
    <source>
        <dbReference type="ARBA" id="ARBA00023242"/>
    </source>
</evidence>
<dbReference type="GO" id="GO:0005634">
    <property type="term" value="C:nucleus"/>
    <property type="evidence" value="ECO:0007669"/>
    <property type="project" value="UniProtKB-SubCell"/>
</dbReference>
<name>A0A444UTF0_ACIRT</name>
<dbReference type="InterPro" id="IPR039583">
    <property type="entry name" value="TCFL5/SOLH1/2"/>
</dbReference>
<feature type="domain" description="BHLH" evidence="10">
    <location>
        <begin position="371"/>
        <end position="421"/>
    </location>
</feature>
<dbReference type="GO" id="GO:0030154">
    <property type="term" value="P:cell differentiation"/>
    <property type="evidence" value="ECO:0007669"/>
    <property type="project" value="UniProtKB-KW"/>
</dbReference>
<dbReference type="Proteomes" id="UP000289886">
    <property type="component" value="Unassembled WGS sequence"/>
</dbReference>
<dbReference type="InterPro" id="IPR011598">
    <property type="entry name" value="bHLH_dom"/>
</dbReference>
<keyword evidence="3" id="KW-0221">Differentiation</keyword>
<dbReference type="PROSITE" id="PS50888">
    <property type="entry name" value="BHLH"/>
    <property type="match status" value="1"/>
</dbReference>
<keyword evidence="8" id="KW-0539">Nucleus</keyword>
<feature type="compositionally biased region" description="Polar residues" evidence="9">
    <location>
        <begin position="13"/>
        <end position="31"/>
    </location>
</feature>
<dbReference type="PANTHER" id="PTHR15402">
    <property type="entry name" value="TRANSCRIPTION FACTOR-LIKE 5 PROTEIN"/>
    <property type="match status" value="1"/>
</dbReference>
<dbReference type="FunFam" id="4.10.280.10:FF:000057">
    <property type="entry name" value="transcription factor-like 5 protein-like"/>
    <property type="match status" value="1"/>
</dbReference>
<accession>A0A444UTF0</accession>
<sequence length="471" mass="52576">MSEMCKIQPQTPPSENCSSNPDQATVAHSESTLTSEQGLTFSTDLNLVEMTEVEYTQLQHIIYSQMEAQVEQGGAVESRLNPGVYTTSSPSNQTVCQPPNPQHLEYPTANPANPSVYCTSSSQSDLAADARFITANTNHGHVDFQEFKMILMSDPSLNNAVLTEKTPTNCGEAPGTNLAKARHAEDMCREHRDFPIENAKATAESRPNPAARVRLEKRFNYNPSEVSRHQEPSSAALSNFLTLLHQPSELLGVSLQSQPNKCNTMSKNKTAPTSTTVEFSHPLFGANMCNSVGSFNTTNAQVRGWRTASCLLYVEETSHKHTANKRTRTRGRQADTERRALTDIQNVPASQLTRAATYTRKKSILEGENSQRRERHNCMERDRRRRIRICCDELNMLVPFCTSETDKATTLQWTTAFLKYIHEIHGDSLKREFEGVFCGKTGKRMKLGRAEQFVTYGEQGNSLSNAATEQK</sequence>
<protein>
    <submittedName>
        <fullName evidence="11">Transcription factor-like 5 protein</fullName>
    </submittedName>
</protein>
<keyword evidence="2" id="KW-0217">Developmental protein</keyword>
<evidence type="ECO:0000256" key="1">
    <source>
        <dbReference type="ARBA" id="ARBA00004123"/>
    </source>
</evidence>
<evidence type="ECO:0000256" key="3">
    <source>
        <dbReference type="ARBA" id="ARBA00022782"/>
    </source>
</evidence>
<proteinExistence type="predicted"/>
<dbReference type="EMBL" id="SCEB01008728">
    <property type="protein sequence ID" value="RXM91450.1"/>
    <property type="molecule type" value="Genomic_DNA"/>
</dbReference>
<keyword evidence="4" id="KW-0744">Spermatogenesis</keyword>
<dbReference type="GO" id="GO:0000978">
    <property type="term" value="F:RNA polymerase II cis-regulatory region sequence-specific DNA binding"/>
    <property type="evidence" value="ECO:0007669"/>
    <property type="project" value="TreeGrafter"/>
</dbReference>
<dbReference type="SUPFAM" id="SSF47459">
    <property type="entry name" value="HLH, helix-loop-helix DNA-binding domain"/>
    <property type="match status" value="1"/>
</dbReference>
<dbReference type="PANTHER" id="PTHR15402:SF2">
    <property type="entry name" value="TRANSCRIPTION FACTOR LIKE 5"/>
    <property type="match status" value="1"/>
</dbReference>
<evidence type="ECO:0000313" key="11">
    <source>
        <dbReference type="EMBL" id="RXM91450.1"/>
    </source>
</evidence>
<dbReference type="GO" id="GO:0007283">
    <property type="term" value="P:spermatogenesis"/>
    <property type="evidence" value="ECO:0007669"/>
    <property type="project" value="UniProtKB-KW"/>
</dbReference>
<organism evidence="11 12">
    <name type="scientific">Acipenser ruthenus</name>
    <name type="common">Sterlet sturgeon</name>
    <dbReference type="NCBI Taxonomy" id="7906"/>
    <lineage>
        <taxon>Eukaryota</taxon>
        <taxon>Metazoa</taxon>
        <taxon>Chordata</taxon>
        <taxon>Craniata</taxon>
        <taxon>Vertebrata</taxon>
        <taxon>Euteleostomi</taxon>
        <taxon>Actinopterygii</taxon>
        <taxon>Chondrostei</taxon>
        <taxon>Acipenseriformes</taxon>
        <taxon>Acipenseridae</taxon>
        <taxon>Acipenser</taxon>
    </lineage>
</organism>
<keyword evidence="7" id="KW-0804">Transcription</keyword>